<dbReference type="EMBL" id="GBRH01232884">
    <property type="protein sequence ID" value="JAD65011.1"/>
    <property type="molecule type" value="Transcribed_RNA"/>
</dbReference>
<sequence length="58" mass="6621">MFFTLTLKHQKPFPLAQHWLPAGLHVDVQVGFKVDETLLRARRKETGCSQRKNGTDDG</sequence>
<protein>
    <submittedName>
        <fullName evidence="1">Uncharacterized protein</fullName>
    </submittedName>
</protein>
<proteinExistence type="predicted"/>
<reference evidence="1" key="1">
    <citation type="submission" date="2014-09" db="EMBL/GenBank/DDBJ databases">
        <authorList>
            <person name="Magalhaes I.L.F."/>
            <person name="Oliveira U."/>
            <person name="Santos F.R."/>
            <person name="Vidigal T.H.D.A."/>
            <person name="Brescovit A.D."/>
            <person name="Santos A.J."/>
        </authorList>
    </citation>
    <scope>NUCLEOTIDE SEQUENCE</scope>
    <source>
        <tissue evidence="1">Shoot tissue taken approximately 20 cm above the soil surface</tissue>
    </source>
</reference>
<evidence type="ECO:0000313" key="1">
    <source>
        <dbReference type="EMBL" id="JAD65011.1"/>
    </source>
</evidence>
<dbReference type="AlphaFoldDB" id="A0A0A9BNS3"/>
<reference evidence="1" key="2">
    <citation type="journal article" date="2015" name="Data Brief">
        <title>Shoot transcriptome of the giant reed, Arundo donax.</title>
        <authorList>
            <person name="Barrero R.A."/>
            <person name="Guerrero F.D."/>
            <person name="Moolhuijzen P."/>
            <person name="Goolsby J.A."/>
            <person name="Tidwell J."/>
            <person name="Bellgard S.E."/>
            <person name="Bellgard M.I."/>
        </authorList>
    </citation>
    <scope>NUCLEOTIDE SEQUENCE</scope>
    <source>
        <tissue evidence="1">Shoot tissue taken approximately 20 cm above the soil surface</tissue>
    </source>
</reference>
<accession>A0A0A9BNS3</accession>
<name>A0A0A9BNS3_ARUDO</name>
<organism evidence="1">
    <name type="scientific">Arundo donax</name>
    <name type="common">Giant reed</name>
    <name type="synonym">Donax arundinaceus</name>
    <dbReference type="NCBI Taxonomy" id="35708"/>
    <lineage>
        <taxon>Eukaryota</taxon>
        <taxon>Viridiplantae</taxon>
        <taxon>Streptophyta</taxon>
        <taxon>Embryophyta</taxon>
        <taxon>Tracheophyta</taxon>
        <taxon>Spermatophyta</taxon>
        <taxon>Magnoliopsida</taxon>
        <taxon>Liliopsida</taxon>
        <taxon>Poales</taxon>
        <taxon>Poaceae</taxon>
        <taxon>PACMAD clade</taxon>
        <taxon>Arundinoideae</taxon>
        <taxon>Arundineae</taxon>
        <taxon>Arundo</taxon>
    </lineage>
</organism>